<organism evidence="1 3">
    <name type="scientific">Medicago truncatula</name>
    <name type="common">Barrel medic</name>
    <name type="synonym">Medicago tribuloides</name>
    <dbReference type="NCBI Taxonomy" id="3880"/>
    <lineage>
        <taxon>Eukaryota</taxon>
        <taxon>Viridiplantae</taxon>
        <taxon>Streptophyta</taxon>
        <taxon>Embryophyta</taxon>
        <taxon>Tracheophyta</taxon>
        <taxon>Spermatophyta</taxon>
        <taxon>Magnoliopsida</taxon>
        <taxon>eudicotyledons</taxon>
        <taxon>Gunneridae</taxon>
        <taxon>Pentapetalae</taxon>
        <taxon>rosids</taxon>
        <taxon>fabids</taxon>
        <taxon>Fabales</taxon>
        <taxon>Fabaceae</taxon>
        <taxon>Papilionoideae</taxon>
        <taxon>50 kb inversion clade</taxon>
        <taxon>NPAAA clade</taxon>
        <taxon>Hologalegina</taxon>
        <taxon>IRL clade</taxon>
        <taxon>Trifolieae</taxon>
        <taxon>Medicago</taxon>
    </lineage>
</organism>
<accession>G7I9V2</accession>
<keyword evidence="3" id="KW-1185">Reference proteome</keyword>
<dbReference type="PaxDb" id="3880-AES59213"/>
<proteinExistence type="predicted"/>
<dbReference type="Proteomes" id="UP000002051">
    <property type="component" value="Unassembled WGS sequence"/>
</dbReference>
<evidence type="ECO:0000313" key="3">
    <source>
        <dbReference type="Proteomes" id="UP000002051"/>
    </source>
</evidence>
<reference evidence="2" key="3">
    <citation type="submission" date="2015-04" db="UniProtKB">
        <authorList>
            <consortium name="EnsemblPlants"/>
        </authorList>
    </citation>
    <scope>IDENTIFICATION</scope>
    <source>
        <strain evidence="2">cv. Jemalong A17</strain>
    </source>
</reference>
<dbReference type="EMBL" id="CM001217">
    <property type="protein sequence ID" value="AES59213.1"/>
    <property type="molecule type" value="Genomic_DNA"/>
</dbReference>
<evidence type="ECO:0000313" key="2">
    <source>
        <dbReference type="EnsemblPlants" id="AES59213"/>
    </source>
</evidence>
<name>G7I9V2_MEDTR</name>
<evidence type="ECO:0000313" key="1">
    <source>
        <dbReference type="EMBL" id="AES59213.1"/>
    </source>
</evidence>
<dbReference type="AlphaFoldDB" id="G7I9V2"/>
<reference evidence="1 3" key="2">
    <citation type="journal article" date="2014" name="BMC Genomics">
        <title>An improved genome release (version Mt4.0) for the model legume Medicago truncatula.</title>
        <authorList>
            <person name="Tang H."/>
            <person name="Krishnakumar V."/>
            <person name="Bidwell S."/>
            <person name="Rosen B."/>
            <person name="Chan A."/>
            <person name="Zhou S."/>
            <person name="Gentzbittel L."/>
            <person name="Childs K.L."/>
            <person name="Yandell M."/>
            <person name="Gundlach H."/>
            <person name="Mayer K.F."/>
            <person name="Schwartz D.C."/>
            <person name="Town C.D."/>
        </authorList>
    </citation>
    <scope>GENOME REANNOTATION</scope>
    <source>
        <strain evidence="2 3">cv. Jemalong A17</strain>
    </source>
</reference>
<gene>
    <name evidence="1" type="ordered locus">MTR_1g015780</name>
</gene>
<reference evidence="1 3" key="1">
    <citation type="journal article" date="2011" name="Nature">
        <title>The Medicago genome provides insight into the evolution of rhizobial symbioses.</title>
        <authorList>
            <person name="Young N.D."/>
            <person name="Debelle F."/>
            <person name="Oldroyd G.E."/>
            <person name="Geurts R."/>
            <person name="Cannon S.B."/>
            <person name="Udvardi M.K."/>
            <person name="Benedito V.A."/>
            <person name="Mayer K.F."/>
            <person name="Gouzy J."/>
            <person name="Schoof H."/>
            <person name="Van de Peer Y."/>
            <person name="Proost S."/>
            <person name="Cook D.R."/>
            <person name="Meyers B.C."/>
            <person name="Spannagl M."/>
            <person name="Cheung F."/>
            <person name="De Mita S."/>
            <person name="Krishnakumar V."/>
            <person name="Gundlach H."/>
            <person name="Zhou S."/>
            <person name="Mudge J."/>
            <person name="Bharti A.K."/>
            <person name="Murray J.D."/>
            <person name="Naoumkina M.A."/>
            <person name="Rosen B."/>
            <person name="Silverstein K.A."/>
            <person name="Tang H."/>
            <person name="Rombauts S."/>
            <person name="Zhao P.X."/>
            <person name="Zhou P."/>
            <person name="Barbe V."/>
            <person name="Bardou P."/>
            <person name="Bechner M."/>
            <person name="Bellec A."/>
            <person name="Berger A."/>
            <person name="Berges H."/>
            <person name="Bidwell S."/>
            <person name="Bisseling T."/>
            <person name="Choisne N."/>
            <person name="Couloux A."/>
            <person name="Denny R."/>
            <person name="Deshpande S."/>
            <person name="Dai X."/>
            <person name="Doyle J.J."/>
            <person name="Dudez A.M."/>
            <person name="Farmer A.D."/>
            <person name="Fouteau S."/>
            <person name="Franken C."/>
            <person name="Gibelin C."/>
            <person name="Gish J."/>
            <person name="Goldstein S."/>
            <person name="Gonzalez A.J."/>
            <person name="Green P.J."/>
            <person name="Hallab A."/>
            <person name="Hartog M."/>
            <person name="Hua A."/>
            <person name="Humphray S.J."/>
            <person name="Jeong D.H."/>
            <person name="Jing Y."/>
            <person name="Jocker A."/>
            <person name="Kenton S.M."/>
            <person name="Kim D.J."/>
            <person name="Klee K."/>
            <person name="Lai H."/>
            <person name="Lang C."/>
            <person name="Lin S."/>
            <person name="Macmil S.L."/>
            <person name="Magdelenat G."/>
            <person name="Matthews L."/>
            <person name="McCorrison J."/>
            <person name="Monaghan E.L."/>
            <person name="Mun J.H."/>
            <person name="Najar F.Z."/>
            <person name="Nicholson C."/>
            <person name="Noirot C."/>
            <person name="O'Bleness M."/>
            <person name="Paule C.R."/>
            <person name="Poulain J."/>
            <person name="Prion F."/>
            <person name="Qin B."/>
            <person name="Qu C."/>
            <person name="Retzel E.F."/>
            <person name="Riddle C."/>
            <person name="Sallet E."/>
            <person name="Samain S."/>
            <person name="Samson N."/>
            <person name="Sanders I."/>
            <person name="Saurat O."/>
            <person name="Scarpelli C."/>
            <person name="Schiex T."/>
            <person name="Segurens B."/>
            <person name="Severin A.J."/>
            <person name="Sherrier D.J."/>
            <person name="Shi R."/>
            <person name="Sims S."/>
            <person name="Singer S.R."/>
            <person name="Sinharoy S."/>
            <person name="Sterck L."/>
            <person name="Viollet A."/>
            <person name="Wang B.B."/>
            <person name="Wang K."/>
            <person name="Wang M."/>
            <person name="Wang X."/>
            <person name="Warfsmann J."/>
            <person name="Weissenbach J."/>
            <person name="White D.D."/>
            <person name="White J.D."/>
            <person name="Wiley G.B."/>
            <person name="Wincker P."/>
            <person name="Xing Y."/>
            <person name="Yang L."/>
            <person name="Yao Z."/>
            <person name="Ying F."/>
            <person name="Zhai J."/>
            <person name="Zhou L."/>
            <person name="Zuber A."/>
            <person name="Denarie J."/>
            <person name="Dixon R.A."/>
            <person name="May G.D."/>
            <person name="Schwartz D.C."/>
            <person name="Rogers J."/>
            <person name="Quetier F."/>
            <person name="Town C.D."/>
            <person name="Roe B.A."/>
        </authorList>
    </citation>
    <scope>NUCLEOTIDE SEQUENCE [LARGE SCALE GENOMIC DNA]</scope>
    <source>
        <strain evidence="1">A17</strain>
        <strain evidence="2 3">cv. Jemalong A17</strain>
    </source>
</reference>
<dbReference type="HOGENOM" id="CLU_3109369_0_0_1"/>
<dbReference type="EnsemblPlants" id="AES59213">
    <property type="protein sequence ID" value="AES59213"/>
    <property type="gene ID" value="MTR_1g015780"/>
</dbReference>
<protein>
    <submittedName>
        <fullName evidence="1 2">Uncharacterized protein</fullName>
    </submittedName>
</protein>
<sequence>MFKALTKILPPGFLKYKYSSSFEVVKCEDQLKSSIGSSRKQKLQWCGKIKQ</sequence>